<dbReference type="RefSeq" id="WP_183882015.1">
    <property type="nucleotide sequence ID" value="NZ_JACHCE010000003.1"/>
</dbReference>
<dbReference type="EMBL" id="JACHCE010000003">
    <property type="protein sequence ID" value="MBB5636440.1"/>
    <property type="molecule type" value="Genomic_DNA"/>
</dbReference>
<reference evidence="2 3" key="1">
    <citation type="submission" date="2020-08" db="EMBL/GenBank/DDBJ databases">
        <title>Genomic Encyclopedia of Type Strains, Phase IV (KMG-V): Genome sequencing to study the core and pangenomes of soil and plant-associated prokaryotes.</title>
        <authorList>
            <person name="Whitman W."/>
        </authorList>
    </citation>
    <scope>NUCLEOTIDE SEQUENCE [LARGE SCALE GENOMIC DNA]</scope>
    <source>
        <strain evidence="2 3">S3M1</strain>
    </source>
</reference>
<keyword evidence="1" id="KW-0732">Signal</keyword>
<dbReference type="PROSITE" id="PS51257">
    <property type="entry name" value="PROKAR_LIPOPROTEIN"/>
    <property type="match status" value="1"/>
</dbReference>
<name>A0A7W8ZM45_9SPHI</name>
<gene>
    <name evidence="2" type="ORF">HDE68_002341</name>
</gene>
<feature type="chain" id="PRO_5030561072" description="Lipoprotein" evidence="1">
    <location>
        <begin position="26"/>
        <end position="339"/>
    </location>
</feature>
<feature type="signal peptide" evidence="1">
    <location>
        <begin position="1"/>
        <end position="25"/>
    </location>
</feature>
<proteinExistence type="predicted"/>
<evidence type="ECO:0000256" key="1">
    <source>
        <dbReference type="SAM" id="SignalP"/>
    </source>
</evidence>
<organism evidence="2 3">
    <name type="scientific">Pedobacter cryoconitis</name>
    <dbReference type="NCBI Taxonomy" id="188932"/>
    <lineage>
        <taxon>Bacteria</taxon>
        <taxon>Pseudomonadati</taxon>
        <taxon>Bacteroidota</taxon>
        <taxon>Sphingobacteriia</taxon>
        <taxon>Sphingobacteriales</taxon>
        <taxon>Sphingobacteriaceae</taxon>
        <taxon>Pedobacter</taxon>
    </lineage>
</organism>
<dbReference type="AlphaFoldDB" id="A0A7W8ZM45"/>
<sequence>MMKNIKLPVYTALLAVSFFTACNKAGNNLSPEGSSLGQLNSSQAVSGGNSALNAGGVTVLGAPVAEAKVYKLLKGYNKDDKFEASGVYYLNGYFYVASDNRYEIAKIKQSLPENSNENSLLGAGSGDSGFEGITYAAKSTPGFFVVEEAVKNGSQYQPRIREYNANMGYLNSLWADYYFTEANSNKGFEGIAWVSRDGIDYMLGLVEGTGKIAVLKKTASQWQKVGEINLPASASFTDYSDITVYGNKVAITSQQDSRLWIGTLSSTEWTITGGKTYAFPTGNSNGVVGSGNNVLYANVEGVSFINDTQIVVVSDKAKSDQPSYQKFKDQSVHIFNLPL</sequence>
<accession>A0A7W8ZM45</accession>
<comment type="caution">
    <text evidence="2">The sequence shown here is derived from an EMBL/GenBank/DDBJ whole genome shotgun (WGS) entry which is preliminary data.</text>
</comment>
<dbReference type="Proteomes" id="UP000537204">
    <property type="component" value="Unassembled WGS sequence"/>
</dbReference>
<evidence type="ECO:0000313" key="3">
    <source>
        <dbReference type="Proteomes" id="UP000537204"/>
    </source>
</evidence>
<evidence type="ECO:0000313" key="2">
    <source>
        <dbReference type="EMBL" id="MBB5636440.1"/>
    </source>
</evidence>
<evidence type="ECO:0008006" key="4">
    <source>
        <dbReference type="Google" id="ProtNLM"/>
    </source>
</evidence>
<protein>
    <recommendedName>
        <fullName evidence="4">Lipoprotein</fullName>
    </recommendedName>
</protein>